<comment type="caution">
    <text evidence="1">The sequence shown here is derived from an EMBL/GenBank/DDBJ whole genome shotgun (WGS) entry which is preliminary data.</text>
</comment>
<protein>
    <submittedName>
        <fullName evidence="1">Uncharacterized protein</fullName>
    </submittedName>
</protein>
<dbReference type="OrthoDB" id="125131at2759"/>
<gene>
    <name evidence="1" type="ORF">PHMEG_00017674</name>
</gene>
<reference evidence="2" key="1">
    <citation type="submission" date="2017-03" db="EMBL/GenBank/DDBJ databases">
        <title>Phytopthora megakarya and P. palmivora, two closely related causual agents of cacao black pod achieved similar genome size and gene model numbers by different mechanisms.</title>
        <authorList>
            <person name="Ali S."/>
            <person name="Shao J."/>
            <person name="Larry D.J."/>
            <person name="Kronmiller B."/>
            <person name="Shen D."/>
            <person name="Strem M.D."/>
            <person name="Melnick R.L."/>
            <person name="Guiltinan M.J."/>
            <person name="Tyler B.M."/>
            <person name="Meinhardt L.W."/>
            <person name="Bailey B.A."/>
        </authorList>
    </citation>
    <scope>NUCLEOTIDE SEQUENCE [LARGE SCALE GENOMIC DNA]</scope>
    <source>
        <strain evidence="2">zdho120</strain>
    </source>
</reference>
<organism evidence="1 2">
    <name type="scientific">Phytophthora megakarya</name>
    <dbReference type="NCBI Taxonomy" id="4795"/>
    <lineage>
        <taxon>Eukaryota</taxon>
        <taxon>Sar</taxon>
        <taxon>Stramenopiles</taxon>
        <taxon>Oomycota</taxon>
        <taxon>Peronosporomycetes</taxon>
        <taxon>Peronosporales</taxon>
        <taxon>Peronosporaceae</taxon>
        <taxon>Phytophthora</taxon>
    </lineage>
</organism>
<accession>A0A225VYE2</accession>
<dbReference type="AlphaFoldDB" id="A0A225VYE2"/>
<proteinExistence type="predicted"/>
<evidence type="ECO:0000313" key="2">
    <source>
        <dbReference type="Proteomes" id="UP000198211"/>
    </source>
</evidence>
<sequence length="155" mass="17882">MSGETHDADGDVVMTVSQPVFELIQAPKIQDWSQAVIVKLLKAGNQYESRMHHRCTNSDESLVKALSSVKSSFEPKLLEVVSRYEFQTTVDEVTEAQLLQLIYKQTNNVKNAFVPYLHAYFRKHLKMDLKEVDIDARVLKYYRNFSELIEKHGFG</sequence>
<keyword evidence="2" id="KW-1185">Reference proteome</keyword>
<dbReference type="EMBL" id="NBNE01002729">
    <property type="protein sequence ID" value="OWZ09600.1"/>
    <property type="molecule type" value="Genomic_DNA"/>
</dbReference>
<name>A0A225VYE2_9STRA</name>
<evidence type="ECO:0000313" key="1">
    <source>
        <dbReference type="EMBL" id="OWZ09600.1"/>
    </source>
</evidence>
<dbReference type="Proteomes" id="UP000198211">
    <property type="component" value="Unassembled WGS sequence"/>
</dbReference>